<reference evidence="2 3" key="1">
    <citation type="journal article" date="2018" name="PLoS Genet.">
        <title>Population sequencing reveals clonal diversity and ancestral inbreeding in the grapevine cultivar Chardonnay.</title>
        <authorList>
            <person name="Roach M.J."/>
            <person name="Johnson D.L."/>
            <person name="Bohlmann J."/>
            <person name="van Vuuren H.J."/>
            <person name="Jones S.J."/>
            <person name="Pretorius I.S."/>
            <person name="Schmidt S.A."/>
            <person name="Borneman A.R."/>
        </authorList>
    </citation>
    <scope>NUCLEOTIDE SEQUENCE [LARGE SCALE GENOMIC DNA]</scope>
    <source>
        <strain evidence="3">cv. Chardonnay</strain>
        <tissue evidence="2">Leaf</tissue>
    </source>
</reference>
<comment type="caution">
    <text evidence="2">The sequence shown here is derived from an EMBL/GenBank/DDBJ whole genome shotgun (WGS) entry which is preliminary data.</text>
</comment>
<feature type="compositionally biased region" description="Basic and acidic residues" evidence="1">
    <location>
        <begin position="1"/>
        <end position="39"/>
    </location>
</feature>
<proteinExistence type="predicted"/>
<accession>A0A438JKI0</accession>
<evidence type="ECO:0000313" key="2">
    <source>
        <dbReference type="EMBL" id="RVX09466.1"/>
    </source>
</evidence>
<sequence length="182" mass="19509">MDAAKDGGKSKKSVGETRDMVGRERSKAGDFDLSLERRQWKPVFGEASMSNRPLKKIRSPERRDSSLSSSSSSLAYQPPSPSLPSTVSASSAACLNLPPPSSRIVFPFAFDGSQQMEIPQQFRTAPLAMFPPPPMQQTSQKSATNDLFCSSTPPQHGKLSSLSCWRLGFAAAATAAASAVLE</sequence>
<gene>
    <name evidence="2" type="ORF">CK203_015194</name>
</gene>
<evidence type="ECO:0000256" key="1">
    <source>
        <dbReference type="SAM" id="MobiDB-lite"/>
    </source>
</evidence>
<organism evidence="2 3">
    <name type="scientific">Vitis vinifera</name>
    <name type="common">Grape</name>
    <dbReference type="NCBI Taxonomy" id="29760"/>
    <lineage>
        <taxon>Eukaryota</taxon>
        <taxon>Viridiplantae</taxon>
        <taxon>Streptophyta</taxon>
        <taxon>Embryophyta</taxon>
        <taxon>Tracheophyta</taxon>
        <taxon>Spermatophyta</taxon>
        <taxon>Magnoliopsida</taxon>
        <taxon>eudicotyledons</taxon>
        <taxon>Gunneridae</taxon>
        <taxon>Pentapetalae</taxon>
        <taxon>rosids</taxon>
        <taxon>Vitales</taxon>
        <taxon>Vitaceae</taxon>
        <taxon>Viteae</taxon>
        <taxon>Vitis</taxon>
    </lineage>
</organism>
<evidence type="ECO:0000313" key="3">
    <source>
        <dbReference type="Proteomes" id="UP000288805"/>
    </source>
</evidence>
<dbReference type="AlphaFoldDB" id="A0A438JKI0"/>
<dbReference type="EMBL" id="QGNW01000038">
    <property type="protein sequence ID" value="RVX09466.1"/>
    <property type="molecule type" value="Genomic_DNA"/>
</dbReference>
<feature type="compositionally biased region" description="Low complexity" evidence="1">
    <location>
        <begin position="66"/>
        <end position="92"/>
    </location>
</feature>
<protein>
    <submittedName>
        <fullName evidence="2">Uncharacterized protein</fullName>
    </submittedName>
</protein>
<feature type="region of interest" description="Disordered" evidence="1">
    <location>
        <begin position="1"/>
        <end position="92"/>
    </location>
</feature>
<name>A0A438JKI0_VITVI</name>
<dbReference type="Proteomes" id="UP000288805">
    <property type="component" value="Unassembled WGS sequence"/>
</dbReference>